<comment type="caution">
    <text evidence="1">The sequence shown here is derived from an EMBL/GenBank/DDBJ whole genome shotgun (WGS) entry which is preliminary data.</text>
</comment>
<protein>
    <submittedName>
        <fullName evidence="1">Uncharacterized protein</fullName>
    </submittedName>
</protein>
<organism evidence="1 2">
    <name type="scientific">Clostridium moniliforme</name>
    <dbReference type="NCBI Taxonomy" id="39489"/>
    <lineage>
        <taxon>Bacteria</taxon>
        <taxon>Bacillati</taxon>
        <taxon>Bacillota</taxon>
        <taxon>Clostridia</taxon>
        <taxon>Eubacteriales</taxon>
        <taxon>Clostridiaceae</taxon>
        <taxon>Clostridium</taxon>
    </lineage>
</organism>
<proteinExistence type="predicted"/>
<evidence type="ECO:0000313" key="2">
    <source>
        <dbReference type="Proteomes" id="UP000783390"/>
    </source>
</evidence>
<accession>A0ABS4F0R0</accession>
<dbReference type="Proteomes" id="UP000783390">
    <property type="component" value="Unassembled WGS sequence"/>
</dbReference>
<name>A0ABS4F0R0_9CLOT</name>
<sequence length="29" mass="3630">MLKRFLRNLFSSNKTKYRNHFKEVLRMGD</sequence>
<reference evidence="1 2" key="1">
    <citation type="submission" date="2021-03" db="EMBL/GenBank/DDBJ databases">
        <title>Genomic Encyclopedia of Type Strains, Phase IV (KMG-IV): sequencing the most valuable type-strain genomes for metagenomic binning, comparative biology and taxonomic classification.</title>
        <authorList>
            <person name="Goeker M."/>
        </authorList>
    </citation>
    <scope>NUCLEOTIDE SEQUENCE [LARGE SCALE GENOMIC DNA]</scope>
    <source>
        <strain evidence="1 2">DSM 3984</strain>
    </source>
</reference>
<dbReference type="EMBL" id="JAGGJZ010000003">
    <property type="protein sequence ID" value="MBP1889841.1"/>
    <property type="molecule type" value="Genomic_DNA"/>
</dbReference>
<keyword evidence="2" id="KW-1185">Reference proteome</keyword>
<evidence type="ECO:0000313" key="1">
    <source>
        <dbReference type="EMBL" id="MBP1889841.1"/>
    </source>
</evidence>
<gene>
    <name evidence="1" type="ORF">J2Z53_001424</name>
</gene>